<keyword evidence="2 5" id="KW-0238">DNA-binding</keyword>
<dbReference type="PROSITE" id="PS50932">
    <property type="entry name" value="HTH_LACI_2"/>
    <property type="match status" value="1"/>
</dbReference>
<organism evidence="5 6">
    <name type="scientific">Cellulosimicrobium arenosum</name>
    <dbReference type="NCBI Taxonomy" id="2708133"/>
    <lineage>
        <taxon>Bacteria</taxon>
        <taxon>Bacillati</taxon>
        <taxon>Actinomycetota</taxon>
        <taxon>Actinomycetes</taxon>
        <taxon>Micrococcales</taxon>
        <taxon>Promicromonosporaceae</taxon>
        <taxon>Cellulosimicrobium</taxon>
    </lineage>
</organism>
<reference evidence="5" key="1">
    <citation type="journal article" date="2018" name="Curr. Microbiol.">
        <title>Cellulosimicrobium arenosum sp. nov., Isolated from Marine Sediment Sand.</title>
        <authorList>
            <person name="Oh M."/>
            <person name="Kim J.H."/>
            <person name="Yoon J.H."/>
            <person name="Schumann P."/>
            <person name="Kim W."/>
        </authorList>
    </citation>
    <scope>NUCLEOTIDE SEQUENCE</scope>
    <source>
        <strain evidence="5">KCTC 49039</strain>
    </source>
</reference>
<protein>
    <submittedName>
        <fullName evidence="5">LacI family DNA-binding transcriptional regulator</fullName>
    </submittedName>
</protein>
<evidence type="ECO:0000259" key="4">
    <source>
        <dbReference type="PROSITE" id="PS50932"/>
    </source>
</evidence>
<evidence type="ECO:0000256" key="2">
    <source>
        <dbReference type="ARBA" id="ARBA00023125"/>
    </source>
</evidence>
<dbReference type="InterPro" id="IPR028082">
    <property type="entry name" value="Peripla_BP_I"/>
</dbReference>
<dbReference type="AlphaFoldDB" id="A0A927G806"/>
<sequence length="338" mass="34923">MTRIVDVARRAGVSTATVSRVLNGKSVRPELVAAVRAAVDELDYVPDRTARSLRRRSSDVVALVLPDVENPFFTAVARGVEDVAQEAGFSVVLCNTDDDPAKEARYLAVAEHENMAGVVIAAASASPALAGLLARRRAVVAVDRAVPDAVDQVTFDNVALGRRAAGLLVERGFRRIACVTGPRATTTAVDRATGWRLALDDAGLVPSDDLLVHANFRVDGGYAATSELLARPTAPDAVLATNNLVGVGALRAVADRHLDLAASGAAGGTSVGVGIVGDLPFATSRTDDVALVPLSPRGLGTTAARMLLERLDGLDVAPRRVVQDGAAPPGGTSAGLHL</sequence>
<dbReference type="SMART" id="SM00354">
    <property type="entry name" value="HTH_LACI"/>
    <property type="match status" value="1"/>
</dbReference>
<dbReference type="InterPro" id="IPR000843">
    <property type="entry name" value="HTH_LacI"/>
</dbReference>
<keyword evidence="6" id="KW-1185">Reference proteome</keyword>
<dbReference type="Gene3D" id="3.40.50.2300">
    <property type="match status" value="2"/>
</dbReference>
<dbReference type="PROSITE" id="PS00356">
    <property type="entry name" value="HTH_LACI_1"/>
    <property type="match status" value="1"/>
</dbReference>
<dbReference type="PANTHER" id="PTHR30146">
    <property type="entry name" value="LACI-RELATED TRANSCRIPTIONAL REPRESSOR"/>
    <property type="match status" value="1"/>
</dbReference>
<keyword evidence="3" id="KW-0804">Transcription</keyword>
<dbReference type="Pfam" id="PF00532">
    <property type="entry name" value="Peripla_BP_1"/>
    <property type="match status" value="1"/>
</dbReference>
<evidence type="ECO:0000256" key="1">
    <source>
        <dbReference type="ARBA" id="ARBA00023015"/>
    </source>
</evidence>
<dbReference type="GO" id="GO:0003700">
    <property type="term" value="F:DNA-binding transcription factor activity"/>
    <property type="evidence" value="ECO:0007669"/>
    <property type="project" value="TreeGrafter"/>
</dbReference>
<evidence type="ECO:0000256" key="3">
    <source>
        <dbReference type="ARBA" id="ARBA00023163"/>
    </source>
</evidence>
<gene>
    <name evidence="5" type="ORF">IF651_05945</name>
</gene>
<dbReference type="CDD" id="cd06267">
    <property type="entry name" value="PBP1_LacI_sugar_binding-like"/>
    <property type="match status" value="1"/>
</dbReference>
<keyword evidence="1" id="KW-0805">Transcription regulation</keyword>
<dbReference type="EMBL" id="JACYHB010000003">
    <property type="protein sequence ID" value="MBD8078601.1"/>
    <property type="molecule type" value="Genomic_DNA"/>
</dbReference>
<dbReference type="PANTHER" id="PTHR30146:SF109">
    <property type="entry name" value="HTH-TYPE TRANSCRIPTIONAL REGULATOR GALS"/>
    <property type="match status" value="1"/>
</dbReference>
<reference evidence="5" key="2">
    <citation type="submission" date="2020-09" db="EMBL/GenBank/DDBJ databases">
        <authorList>
            <person name="Yu Y."/>
        </authorList>
    </citation>
    <scope>NUCLEOTIDE SEQUENCE</scope>
    <source>
        <strain evidence="5">KCTC 49039</strain>
    </source>
</reference>
<dbReference type="CDD" id="cd01392">
    <property type="entry name" value="HTH_LacI"/>
    <property type="match status" value="1"/>
</dbReference>
<dbReference type="SUPFAM" id="SSF53822">
    <property type="entry name" value="Periplasmic binding protein-like I"/>
    <property type="match status" value="1"/>
</dbReference>
<accession>A0A927G806</accession>
<dbReference type="InterPro" id="IPR001761">
    <property type="entry name" value="Peripla_BP/Lac1_sug-bd_dom"/>
</dbReference>
<dbReference type="Pfam" id="PF00356">
    <property type="entry name" value="LacI"/>
    <property type="match status" value="1"/>
</dbReference>
<dbReference type="Proteomes" id="UP000610846">
    <property type="component" value="Unassembled WGS sequence"/>
</dbReference>
<dbReference type="InterPro" id="IPR010982">
    <property type="entry name" value="Lambda_DNA-bd_dom_sf"/>
</dbReference>
<evidence type="ECO:0000313" key="5">
    <source>
        <dbReference type="EMBL" id="MBD8078601.1"/>
    </source>
</evidence>
<feature type="domain" description="HTH lacI-type" evidence="4">
    <location>
        <begin position="2"/>
        <end position="55"/>
    </location>
</feature>
<dbReference type="GO" id="GO:0000976">
    <property type="term" value="F:transcription cis-regulatory region binding"/>
    <property type="evidence" value="ECO:0007669"/>
    <property type="project" value="TreeGrafter"/>
</dbReference>
<dbReference type="RefSeq" id="WP_191828166.1">
    <property type="nucleotide sequence ID" value="NZ_JACYHB010000003.1"/>
</dbReference>
<dbReference type="PRINTS" id="PR00036">
    <property type="entry name" value="HTHLACI"/>
</dbReference>
<proteinExistence type="predicted"/>
<name>A0A927G806_9MICO</name>
<dbReference type="SUPFAM" id="SSF47413">
    <property type="entry name" value="lambda repressor-like DNA-binding domains"/>
    <property type="match status" value="1"/>
</dbReference>
<evidence type="ECO:0000313" key="6">
    <source>
        <dbReference type="Proteomes" id="UP000610846"/>
    </source>
</evidence>
<dbReference type="Gene3D" id="1.10.260.40">
    <property type="entry name" value="lambda repressor-like DNA-binding domains"/>
    <property type="match status" value="1"/>
</dbReference>
<comment type="caution">
    <text evidence="5">The sequence shown here is derived from an EMBL/GenBank/DDBJ whole genome shotgun (WGS) entry which is preliminary data.</text>
</comment>